<dbReference type="PROSITE" id="PS50297">
    <property type="entry name" value="ANK_REP_REGION"/>
    <property type="match status" value="3"/>
</dbReference>
<dbReference type="AlphaFoldDB" id="A0A8S3QVE2"/>
<reference evidence="5" key="1">
    <citation type="submission" date="2021-03" db="EMBL/GenBank/DDBJ databases">
        <authorList>
            <person name="Bekaert M."/>
        </authorList>
    </citation>
    <scope>NUCLEOTIDE SEQUENCE</scope>
</reference>
<dbReference type="Pfam" id="PF00023">
    <property type="entry name" value="Ank"/>
    <property type="match status" value="1"/>
</dbReference>
<dbReference type="Pfam" id="PF20720">
    <property type="entry name" value="nSTAND3"/>
    <property type="match status" value="1"/>
</dbReference>
<feature type="repeat" description="ANK" evidence="3">
    <location>
        <begin position="472"/>
        <end position="504"/>
    </location>
</feature>
<dbReference type="EMBL" id="CAJPWZ010000700">
    <property type="protein sequence ID" value="CAG2198847.1"/>
    <property type="molecule type" value="Genomic_DNA"/>
</dbReference>
<dbReference type="PROSITE" id="PS50088">
    <property type="entry name" value="ANK_REPEAT"/>
    <property type="match status" value="5"/>
</dbReference>
<evidence type="ECO:0000313" key="5">
    <source>
        <dbReference type="EMBL" id="CAG2198847.1"/>
    </source>
</evidence>
<dbReference type="Gene3D" id="1.25.40.20">
    <property type="entry name" value="Ankyrin repeat-containing domain"/>
    <property type="match status" value="2"/>
</dbReference>
<dbReference type="SUPFAM" id="SSF48403">
    <property type="entry name" value="Ankyrin repeat"/>
    <property type="match status" value="1"/>
</dbReference>
<feature type="repeat" description="ANK" evidence="3">
    <location>
        <begin position="600"/>
        <end position="632"/>
    </location>
</feature>
<dbReference type="InterPro" id="IPR027417">
    <property type="entry name" value="P-loop_NTPase"/>
</dbReference>
<feature type="repeat" description="ANK" evidence="3">
    <location>
        <begin position="439"/>
        <end position="471"/>
    </location>
</feature>
<dbReference type="Pfam" id="PF12796">
    <property type="entry name" value="Ank_2"/>
    <property type="match status" value="2"/>
</dbReference>
<organism evidence="5 6">
    <name type="scientific">Mytilus edulis</name>
    <name type="common">Blue mussel</name>
    <dbReference type="NCBI Taxonomy" id="6550"/>
    <lineage>
        <taxon>Eukaryota</taxon>
        <taxon>Metazoa</taxon>
        <taxon>Spiralia</taxon>
        <taxon>Lophotrochozoa</taxon>
        <taxon>Mollusca</taxon>
        <taxon>Bivalvia</taxon>
        <taxon>Autobranchia</taxon>
        <taxon>Pteriomorphia</taxon>
        <taxon>Mytilida</taxon>
        <taxon>Mytiloidea</taxon>
        <taxon>Mytilidae</taxon>
        <taxon>Mytilinae</taxon>
        <taxon>Mytilus</taxon>
    </lineage>
</organism>
<name>A0A8S3QVE2_MYTED</name>
<dbReference type="SMART" id="SM00248">
    <property type="entry name" value="ANK"/>
    <property type="match status" value="6"/>
</dbReference>
<protein>
    <recommendedName>
        <fullName evidence="4">Novel STAND NTPase 3 domain-containing protein</fullName>
    </recommendedName>
</protein>
<comment type="caution">
    <text evidence="5">The sequence shown here is derived from an EMBL/GenBank/DDBJ whole genome shotgun (WGS) entry which is preliminary data.</text>
</comment>
<accession>A0A8S3QVE2</accession>
<dbReference type="PANTHER" id="PTHR24171:SF9">
    <property type="entry name" value="ANKYRIN REPEAT DOMAIN-CONTAINING PROTEIN 39"/>
    <property type="match status" value="1"/>
</dbReference>
<keyword evidence="1" id="KW-0677">Repeat</keyword>
<sequence length="746" mass="85126">MKHSSHTLGPPAEIDDNTKRWLVVGICLHRVLAAALRKYVEPVITNLYNSLKLSDQIDKQTYTGHLKVYGAVNFYLNYKPINNNKMPPGNRAPNYDYKVQNAVDLSKLFLETSMAHYKGFDESCDSSALLGIIVNTDKFPANVQIAAKDVRQEIRNRWTHCDFTEWNSDMYNWSLQKIEDFIYLLQLNKPEESQAIRDLNKWKTNGINYLGDTTLGLELVNDIRREITSIMEVEMIICKSADREFSTVYTKLTEIGNRLNKHDKRISSLENKVALQDTTLLKYKSLYDAEPVINSWMQKMEIFVETNVVIDILEILKDNHCALLIGVSGMGKTLTAQNVALRLWHEKEYSIVPCSSLNDIQTRYRDNVNQVFFVDDICGRYTTNIMKIENWMNIEEFVKCILVKGKTKILATCRTEVFLEEIFQDTFEIFRADVDARNGWFTPLTAACRDGHLGTVEILLNKGSIVNQTNIYDETPLYTACICGHYGLAKRLIKRRADINKPNKYNHTPLYVSCMGGYENILRLLIDEGATVCDCSDSLIGATHGGHDKIVETLVTEVCDINYVDVQGRTALFIACEEGYTKIVRLLLDKNADICKGDCEGNTPLDAARSAGNDKIVSMLIQINSNVNMRHTDDANISKVYKNELTPLELTENDGQLTNSMIFKSLKTSKLLPNKGLHISEDKEKNYKEQKPENTRQMLPYGWTPLYEACTRGDMKKLFNHSSKSIQILTCVILMMQTFLKYTKMS</sequence>
<proteinExistence type="predicted"/>
<gene>
    <name evidence="5" type="ORF">MEDL_13589</name>
</gene>
<keyword evidence="2 3" id="KW-0040">ANK repeat</keyword>
<evidence type="ECO:0000259" key="4">
    <source>
        <dbReference type="Pfam" id="PF20720"/>
    </source>
</evidence>
<dbReference type="InterPro" id="IPR049050">
    <property type="entry name" value="nSTAND3"/>
</dbReference>
<evidence type="ECO:0000256" key="2">
    <source>
        <dbReference type="ARBA" id="ARBA00023043"/>
    </source>
</evidence>
<dbReference type="OrthoDB" id="5988093at2759"/>
<evidence type="ECO:0000256" key="1">
    <source>
        <dbReference type="ARBA" id="ARBA00022737"/>
    </source>
</evidence>
<feature type="repeat" description="ANK" evidence="3">
    <location>
        <begin position="567"/>
        <end position="599"/>
    </location>
</feature>
<dbReference type="InterPro" id="IPR036770">
    <property type="entry name" value="Ankyrin_rpt-contain_sf"/>
</dbReference>
<evidence type="ECO:0000313" key="6">
    <source>
        <dbReference type="Proteomes" id="UP000683360"/>
    </source>
</evidence>
<evidence type="ECO:0000256" key="3">
    <source>
        <dbReference type="PROSITE-ProRule" id="PRU00023"/>
    </source>
</evidence>
<feature type="repeat" description="ANK" evidence="3">
    <location>
        <begin position="505"/>
        <end position="537"/>
    </location>
</feature>
<dbReference type="InterPro" id="IPR002110">
    <property type="entry name" value="Ankyrin_rpt"/>
</dbReference>
<keyword evidence="6" id="KW-1185">Reference proteome</keyword>
<dbReference type="Proteomes" id="UP000683360">
    <property type="component" value="Unassembled WGS sequence"/>
</dbReference>
<dbReference type="SUPFAM" id="SSF52540">
    <property type="entry name" value="P-loop containing nucleoside triphosphate hydrolases"/>
    <property type="match status" value="1"/>
</dbReference>
<feature type="domain" description="Novel STAND NTPase 3" evidence="4">
    <location>
        <begin position="303"/>
        <end position="422"/>
    </location>
</feature>
<dbReference type="PANTHER" id="PTHR24171">
    <property type="entry name" value="ANKYRIN REPEAT DOMAIN-CONTAINING PROTEIN 39-RELATED"/>
    <property type="match status" value="1"/>
</dbReference>